<accession>A0A081BPB0</accession>
<feature type="domain" description="Uracil-DNA glycosylase-like" evidence="4">
    <location>
        <begin position="20"/>
        <end position="169"/>
    </location>
</feature>
<evidence type="ECO:0000256" key="2">
    <source>
        <dbReference type="ARBA" id="ARBA00022801"/>
    </source>
</evidence>
<dbReference type="HOGENOM" id="CLU_042829_3_0_0"/>
<organism evidence="5">
    <name type="scientific">Candidatus Moduliflexus flocculans</name>
    <dbReference type="NCBI Taxonomy" id="1499966"/>
    <lineage>
        <taxon>Bacteria</taxon>
        <taxon>Candidatus Moduliflexota</taxon>
        <taxon>Candidatus Moduliflexia</taxon>
        <taxon>Candidatus Moduliflexales</taxon>
        <taxon>Candidatus Moduliflexaceae</taxon>
    </lineage>
</organism>
<sequence>MNRPTREELAAAVGRTVADVIAPNLNVLFCGINPSLYSAAVGHHFARPGNRFWKVICAAGFTPRLLSPHEEQALLACGCGITNFVERATAQAAEIKNDEFEAGAARLLAKALQYRPKIIAVLGLEAYRRAFHRPHAECGRQIERLGEALLWALPNPSGLNAHYQYHALVELFSELRRFSQST</sequence>
<evidence type="ECO:0000256" key="3">
    <source>
        <dbReference type="ARBA" id="ARBA00023204"/>
    </source>
</evidence>
<dbReference type="AlphaFoldDB" id="A0A081BPB0"/>
<keyword evidence="3" id="KW-0234">DNA repair</keyword>
<keyword evidence="2" id="KW-0378">Hydrolase</keyword>
<dbReference type="EMBL" id="DF820458">
    <property type="protein sequence ID" value="GAK52226.1"/>
    <property type="molecule type" value="Genomic_DNA"/>
</dbReference>
<evidence type="ECO:0000313" key="5">
    <source>
        <dbReference type="EMBL" id="GAK52226.1"/>
    </source>
</evidence>
<dbReference type="Gene3D" id="3.40.470.10">
    <property type="entry name" value="Uracil-DNA glycosylase-like domain"/>
    <property type="match status" value="1"/>
</dbReference>
<dbReference type="CDD" id="cd10028">
    <property type="entry name" value="UDG-F2_TDG_MUG"/>
    <property type="match status" value="1"/>
</dbReference>
<dbReference type="Proteomes" id="UP000030700">
    <property type="component" value="Unassembled WGS sequence"/>
</dbReference>
<dbReference type="InterPro" id="IPR036895">
    <property type="entry name" value="Uracil-DNA_glycosylase-like_sf"/>
</dbReference>
<evidence type="ECO:0000313" key="6">
    <source>
        <dbReference type="Proteomes" id="UP000030700"/>
    </source>
</evidence>
<evidence type="ECO:0000256" key="1">
    <source>
        <dbReference type="ARBA" id="ARBA00022763"/>
    </source>
</evidence>
<gene>
    <name evidence="5" type="ORF">U14_03477</name>
</gene>
<dbReference type="STRING" id="1499966.U14_03477"/>
<dbReference type="Pfam" id="PF03167">
    <property type="entry name" value="UDG"/>
    <property type="match status" value="1"/>
</dbReference>
<dbReference type="SUPFAM" id="SSF52141">
    <property type="entry name" value="Uracil-DNA glycosylase-like"/>
    <property type="match status" value="1"/>
</dbReference>
<evidence type="ECO:0000259" key="4">
    <source>
        <dbReference type="Pfam" id="PF03167"/>
    </source>
</evidence>
<dbReference type="GO" id="GO:0008263">
    <property type="term" value="F:pyrimidine-specific mismatch base pair DNA N-glycosylase activity"/>
    <property type="evidence" value="ECO:0007669"/>
    <property type="project" value="TreeGrafter"/>
</dbReference>
<dbReference type="GO" id="GO:0006285">
    <property type="term" value="P:base-excision repair, AP site formation"/>
    <property type="evidence" value="ECO:0007669"/>
    <property type="project" value="InterPro"/>
</dbReference>
<reference evidence="5" key="1">
    <citation type="journal article" date="2015" name="PeerJ">
        <title>First genomic representation of candidate bacterial phylum KSB3 points to enhanced environmental sensing as a trigger of wastewater bulking.</title>
        <authorList>
            <person name="Sekiguchi Y."/>
            <person name="Ohashi A."/>
            <person name="Parks D.H."/>
            <person name="Yamauchi T."/>
            <person name="Tyson G.W."/>
            <person name="Hugenholtz P."/>
        </authorList>
    </citation>
    <scope>NUCLEOTIDE SEQUENCE [LARGE SCALE GENOMIC DNA]</scope>
</reference>
<dbReference type="InterPro" id="IPR005122">
    <property type="entry name" value="Uracil-DNA_glycosylase-like"/>
</dbReference>
<protein>
    <submittedName>
        <fullName evidence="5">Uracil-DNA glycosylase superfamily</fullName>
    </submittedName>
</protein>
<keyword evidence="1" id="KW-0227">DNA damage</keyword>
<dbReference type="InterPro" id="IPR015637">
    <property type="entry name" value="MUG/TDG"/>
</dbReference>
<dbReference type="GO" id="GO:0004844">
    <property type="term" value="F:uracil DNA N-glycosylase activity"/>
    <property type="evidence" value="ECO:0007669"/>
    <property type="project" value="TreeGrafter"/>
</dbReference>
<dbReference type="PANTHER" id="PTHR12159:SF9">
    <property type="entry name" value="G_T MISMATCH-SPECIFIC THYMINE DNA GLYCOSYLASE"/>
    <property type="match status" value="1"/>
</dbReference>
<dbReference type="NCBIfam" id="NF007570">
    <property type="entry name" value="PRK10201.1"/>
    <property type="match status" value="1"/>
</dbReference>
<keyword evidence="6" id="KW-1185">Reference proteome</keyword>
<name>A0A081BPB0_9BACT</name>
<proteinExistence type="predicted"/>
<dbReference type="PANTHER" id="PTHR12159">
    <property type="entry name" value="G/T AND G/U MISMATCH-SPECIFIC DNA GLYCOSYLASE"/>
    <property type="match status" value="1"/>
</dbReference>